<sequence length="468" mass="51605">MAYHGISYEEWNQLVQQNRPLPPTVNLCIHDEIERQARIHPSKVAFTSSEEDLTYDALSRLSDLVAYDLVDRGVIKEDIVPLCFDKSPVMIIFMIAVMKAGAAFLALDPEQPLSHTESVLHEMDAKMIITSETFQYSFPSDYPVLVPPSLPLLVGQLGRASKWSPPIVSPKNAAYCSLTRASTGEPSGVVLEHRSFVSGIFWNAPAQMLNEKSRVLQLAEYWHDECITEILTTLCVGGTICSPNEVEIQEDLVEFINLKEVNWAALTPSFISTFQPVDVPTLKTLMLDGETVPQSLIETWSEHVVVLSSYTVSECSGTISVGYRVENDSTARNIGRPAGVALWVVNQNNVHVLMPVGEVGEILIEGPTVGRGYINNPQATGAAFVKPPIWLRPILSPSQKGNRLFRAGVLGRRSLTGTFEIISGEDSQKGIEDAEDDSAVQVAHVARLIRYGRIDEEESKEPAADNVY</sequence>
<dbReference type="EMBL" id="PNEN01000460">
    <property type="protein sequence ID" value="PPJ58389.1"/>
    <property type="molecule type" value="Genomic_DNA"/>
</dbReference>
<dbReference type="AlphaFoldDB" id="A0A2S6CF92"/>
<dbReference type="GO" id="GO:0043041">
    <property type="term" value="P:amino acid activation for nonribosomal peptide biosynthetic process"/>
    <property type="evidence" value="ECO:0007669"/>
    <property type="project" value="TreeGrafter"/>
</dbReference>
<dbReference type="Gene3D" id="3.40.50.12780">
    <property type="entry name" value="N-terminal domain of ligase-like"/>
    <property type="match status" value="1"/>
</dbReference>
<comment type="caution">
    <text evidence="4">The sequence shown here is derived from an EMBL/GenBank/DDBJ whole genome shotgun (WGS) entry which is preliminary data.</text>
</comment>
<reference evidence="5" key="1">
    <citation type="journal article" date="2017" name="bioRxiv">
        <title>Conservation of a gene cluster reveals novel cercosporin biosynthetic mechanisms and extends production to the genus Colletotrichum.</title>
        <authorList>
            <person name="de Jonge R."/>
            <person name="Ebert M.K."/>
            <person name="Huitt-Roehl C.R."/>
            <person name="Pal P."/>
            <person name="Suttle J.C."/>
            <person name="Spanner R.E."/>
            <person name="Neubauer J.D."/>
            <person name="Jurick W.M.II."/>
            <person name="Stott K.A."/>
            <person name="Secor G.A."/>
            <person name="Thomma B.P.H.J."/>
            <person name="Van de Peer Y."/>
            <person name="Townsend C.A."/>
            <person name="Bolton M.D."/>
        </authorList>
    </citation>
    <scope>NUCLEOTIDE SEQUENCE [LARGE SCALE GENOMIC DNA]</scope>
    <source>
        <strain evidence="5">CBS538.71</strain>
    </source>
</reference>
<dbReference type="GO" id="GO:0044550">
    <property type="term" value="P:secondary metabolite biosynthetic process"/>
    <property type="evidence" value="ECO:0007669"/>
    <property type="project" value="TreeGrafter"/>
</dbReference>
<dbReference type="InterPro" id="IPR042099">
    <property type="entry name" value="ANL_N_sf"/>
</dbReference>
<keyword evidence="5" id="KW-1185">Reference proteome</keyword>
<evidence type="ECO:0000313" key="5">
    <source>
        <dbReference type="Proteomes" id="UP000237631"/>
    </source>
</evidence>
<dbReference type="OrthoDB" id="3641063at2759"/>
<dbReference type="STRING" id="357750.A0A2S6CF92"/>
<evidence type="ECO:0000259" key="3">
    <source>
        <dbReference type="Pfam" id="PF00501"/>
    </source>
</evidence>
<dbReference type="GO" id="GO:0031177">
    <property type="term" value="F:phosphopantetheine binding"/>
    <property type="evidence" value="ECO:0007669"/>
    <property type="project" value="TreeGrafter"/>
</dbReference>
<keyword evidence="1" id="KW-0596">Phosphopantetheine</keyword>
<dbReference type="PANTHER" id="PTHR45527">
    <property type="entry name" value="NONRIBOSOMAL PEPTIDE SYNTHETASE"/>
    <property type="match status" value="1"/>
</dbReference>
<dbReference type="PANTHER" id="PTHR45527:SF12">
    <property type="entry name" value="NONRIBOSOMAL PEPTIDE SYNTHETASE IVOA"/>
    <property type="match status" value="1"/>
</dbReference>
<dbReference type="SUPFAM" id="SSF56801">
    <property type="entry name" value="Acetyl-CoA synthetase-like"/>
    <property type="match status" value="1"/>
</dbReference>
<dbReference type="InterPro" id="IPR000873">
    <property type="entry name" value="AMP-dep_synth/lig_dom"/>
</dbReference>
<dbReference type="Pfam" id="PF00501">
    <property type="entry name" value="AMP-binding"/>
    <property type="match status" value="1"/>
</dbReference>
<gene>
    <name evidence="4" type="ORF">CBER1_08077</name>
</gene>
<keyword evidence="2" id="KW-0597">Phosphoprotein</keyword>
<feature type="domain" description="AMP-dependent synthetase/ligase" evidence="3">
    <location>
        <begin position="34"/>
        <end position="373"/>
    </location>
</feature>
<organism evidence="4 5">
    <name type="scientific">Cercospora berteroae</name>
    <dbReference type="NCBI Taxonomy" id="357750"/>
    <lineage>
        <taxon>Eukaryota</taxon>
        <taxon>Fungi</taxon>
        <taxon>Dikarya</taxon>
        <taxon>Ascomycota</taxon>
        <taxon>Pezizomycotina</taxon>
        <taxon>Dothideomycetes</taxon>
        <taxon>Dothideomycetidae</taxon>
        <taxon>Mycosphaerellales</taxon>
        <taxon>Mycosphaerellaceae</taxon>
        <taxon>Cercospora</taxon>
    </lineage>
</organism>
<evidence type="ECO:0000256" key="1">
    <source>
        <dbReference type="ARBA" id="ARBA00022450"/>
    </source>
</evidence>
<evidence type="ECO:0000313" key="4">
    <source>
        <dbReference type="EMBL" id="PPJ58389.1"/>
    </source>
</evidence>
<protein>
    <recommendedName>
        <fullName evidence="3">AMP-dependent synthetase/ligase domain-containing protein</fullName>
    </recommendedName>
</protein>
<dbReference type="Proteomes" id="UP000237631">
    <property type="component" value="Unassembled WGS sequence"/>
</dbReference>
<accession>A0A2S6CF92</accession>
<proteinExistence type="predicted"/>
<name>A0A2S6CF92_9PEZI</name>
<dbReference type="GO" id="GO:0005737">
    <property type="term" value="C:cytoplasm"/>
    <property type="evidence" value="ECO:0007669"/>
    <property type="project" value="TreeGrafter"/>
</dbReference>
<evidence type="ECO:0000256" key="2">
    <source>
        <dbReference type="ARBA" id="ARBA00022553"/>
    </source>
</evidence>